<proteinExistence type="predicted"/>
<protein>
    <submittedName>
        <fullName evidence="1">Uncharacterized protein</fullName>
    </submittedName>
</protein>
<dbReference type="AlphaFoldDB" id="A0A286RC36"/>
<gene>
    <name evidence="1" type="ORF">THTE_0916</name>
</gene>
<sequence length="91" mass="10217">MIGSELDTIPCVEELKPGDRIEVEHRVTVGSKSWTTRTVGTVVRTERVAHGLHFDRAPDEKTYSDVILLELPDGELTTITLDEFTVIRRAP</sequence>
<dbReference type="Proteomes" id="UP000215086">
    <property type="component" value="Chromosome"/>
</dbReference>
<dbReference type="EMBL" id="CP018477">
    <property type="protein sequence ID" value="ASV73518.1"/>
    <property type="molecule type" value="Genomic_DNA"/>
</dbReference>
<reference evidence="1 2" key="1">
    <citation type="journal article" name="Front. Microbiol.">
        <title>Sugar Metabolism of the First Thermophilic Planctomycete Thermogutta terrifontis: Comparative Genomic and Transcriptomic Approaches.</title>
        <authorList>
            <person name="Elcheninov A.G."/>
            <person name="Menzel P."/>
            <person name="Gudbergsdottir S.R."/>
            <person name="Slesarev A.I."/>
            <person name="Kadnikov V.V."/>
            <person name="Krogh A."/>
            <person name="Bonch-Osmolovskaya E.A."/>
            <person name="Peng X."/>
            <person name="Kublanov I.V."/>
        </authorList>
    </citation>
    <scope>NUCLEOTIDE SEQUENCE [LARGE SCALE GENOMIC DNA]</scope>
    <source>
        <strain evidence="1 2">R1</strain>
    </source>
</reference>
<evidence type="ECO:0000313" key="2">
    <source>
        <dbReference type="Proteomes" id="UP000215086"/>
    </source>
</evidence>
<dbReference type="OrthoDB" id="282988at2"/>
<accession>A0A286RC36</accession>
<dbReference type="RefSeq" id="WP_095414094.1">
    <property type="nucleotide sequence ID" value="NZ_CP018477.1"/>
</dbReference>
<organism evidence="1 2">
    <name type="scientific">Thermogutta terrifontis</name>
    <dbReference type="NCBI Taxonomy" id="1331910"/>
    <lineage>
        <taxon>Bacteria</taxon>
        <taxon>Pseudomonadati</taxon>
        <taxon>Planctomycetota</taxon>
        <taxon>Planctomycetia</taxon>
        <taxon>Pirellulales</taxon>
        <taxon>Thermoguttaceae</taxon>
        <taxon>Thermogutta</taxon>
    </lineage>
</organism>
<evidence type="ECO:0000313" key="1">
    <source>
        <dbReference type="EMBL" id="ASV73518.1"/>
    </source>
</evidence>
<name>A0A286RC36_9BACT</name>
<dbReference type="KEGG" id="ttf:THTE_0916"/>
<keyword evidence="2" id="KW-1185">Reference proteome</keyword>